<evidence type="ECO:0000313" key="3">
    <source>
        <dbReference type="Proteomes" id="UP000005237"/>
    </source>
</evidence>
<evidence type="ECO:0000313" key="2">
    <source>
        <dbReference type="EnsemblMetazoa" id="CJA32920.1"/>
    </source>
</evidence>
<keyword evidence="3" id="KW-1185">Reference proteome</keyword>
<dbReference type="AlphaFoldDB" id="A0A8R1IEJ0"/>
<keyword evidence="1" id="KW-0472">Membrane</keyword>
<accession>A0A8R1IEJ0</accession>
<dbReference type="EnsemblMetazoa" id="CJA32920.1">
    <property type="protein sequence ID" value="CJA32920.1"/>
    <property type="gene ID" value="WBGene00208767"/>
</dbReference>
<protein>
    <submittedName>
        <fullName evidence="2">Uncharacterized protein</fullName>
    </submittedName>
</protein>
<feature type="transmembrane region" description="Helical" evidence="1">
    <location>
        <begin position="21"/>
        <end position="45"/>
    </location>
</feature>
<dbReference type="Proteomes" id="UP000005237">
    <property type="component" value="Unassembled WGS sequence"/>
</dbReference>
<reference evidence="2" key="2">
    <citation type="submission" date="2022-06" db="UniProtKB">
        <authorList>
            <consortium name="EnsemblMetazoa"/>
        </authorList>
    </citation>
    <scope>IDENTIFICATION</scope>
    <source>
        <strain evidence="2">DF5081</strain>
    </source>
</reference>
<proteinExistence type="predicted"/>
<name>A0A8R1IEJ0_CAEJA</name>
<sequence>MYGQMRIIDEFYSENASVGNLLPCVPLSQTLPSTLFFTAALAAPFFSKTVARIYLLTVASSPLLIAWLHIRKCV</sequence>
<reference evidence="3" key="1">
    <citation type="submission" date="2010-08" db="EMBL/GenBank/DDBJ databases">
        <authorList>
            <consortium name="Caenorhabditis japonica Sequencing Consortium"/>
            <person name="Wilson R.K."/>
        </authorList>
    </citation>
    <scope>NUCLEOTIDE SEQUENCE [LARGE SCALE GENOMIC DNA]</scope>
    <source>
        <strain evidence="3">DF5081</strain>
    </source>
</reference>
<keyword evidence="1" id="KW-1133">Transmembrane helix</keyword>
<feature type="transmembrane region" description="Helical" evidence="1">
    <location>
        <begin position="51"/>
        <end position="70"/>
    </location>
</feature>
<evidence type="ECO:0000256" key="1">
    <source>
        <dbReference type="SAM" id="Phobius"/>
    </source>
</evidence>
<keyword evidence="1" id="KW-0812">Transmembrane</keyword>
<organism evidence="2 3">
    <name type="scientific">Caenorhabditis japonica</name>
    <dbReference type="NCBI Taxonomy" id="281687"/>
    <lineage>
        <taxon>Eukaryota</taxon>
        <taxon>Metazoa</taxon>
        <taxon>Ecdysozoa</taxon>
        <taxon>Nematoda</taxon>
        <taxon>Chromadorea</taxon>
        <taxon>Rhabditida</taxon>
        <taxon>Rhabditina</taxon>
        <taxon>Rhabditomorpha</taxon>
        <taxon>Rhabditoidea</taxon>
        <taxon>Rhabditidae</taxon>
        <taxon>Peloderinae</taxon>
        <taxon>Caenorhabditis</taxon>
    </lineage>
</organism>